<dbReference type="EMBL" id="LKCN02000011">
    <property type="protein sequence ID" value="RCI10847.1"/>
    <property type="molecule type" value="Genomic_DNA"/>
</dbReference>
<dbReference type="Pfam" id="PF22974">
    <property type="entry name" value="DUF7029"/>
    <property type="match status" value="1"/>
</dbReference>
<feature type="non-terminal residue" evidence="3">
    <location>
        <position position="220"/>
    </location>
</feature>
<comment type="caution">
    <text evidence="3">The sequence shown here is derived from an EMBL/GenBank/DDBJ whole genome shotgun (WGS) entry which is preliminary data.</text>
</comment>
<dbReference type="InterPro" id="IPR054293">
    <property type="entry name" value="DUF7029"/>
</dbReference>
<evidence type="ECO:0000313" key="3">
    <source>
        <dbReference type="EMBL" id="RCI10847.1"/>
    </source>
</evidence>
<name>A0A367L8V1_9HYPO</name>
<sequence length="220" mass="24126">AYRYASYTSNRFQRSSSEEYNHAFLLSSCSSLVGYHRHEWLGFDGMEDRDLMEPNNTQPARRVSMLWVQGTGKGRVKVTGRMRWPTVLLEDIGAVRGVTCEEGMVRVRFGDGDDGGGGDGDGDGDDDDDAFVRARDSWMAHPRFVLVTNALGACDAPAERGIYLANGSAVTVHLSDRRLDVPAQRIDFADAVRTSQVTVKSVRVSPPRRRGGGQDVVGNG</sequence>
<evidence type="ECO:0000256" key="1">
    <source>
        <dbReference type="SAM" id="MobiDB-lite"/>
    </source>
</evidence>
<gene>
    <name evidence="3" type="ORF">L249_5267</name>
</gene>
<accession>A0A367L8V1</accession>
<dbReference type="OrthoDB" id="160645at2759"/>
<feature type="domain" description="DUF7029" evidence="2">
    <location>
        <begin position="127"/>
        <end position="194"/>
    </location>
</feature>
<evidence type="ECO:0000313" key="4">
    <source>
        <dbReference type="Proteomes" id="UP000253664"/>
    </source>
</evidence>
<feature type="compositionally biased region" description="Acidic residues" evidence="1">
    <location>
        <begin position="112"/>
        <end position="129"/>
    </location>
</feature>
<feature type="non-terminal residue" evidence="3">
    <location>
        <position position="1"/>
    </location>
</feature>
<dbReference type="Proteomes" id="UP000253664">
    <property type="component" value="Unassembled WGS sequence"/>
</dbReference>
<evidence type="ECO:0000259" key="2">
    <source>
        <dbReference type="Pfam" id="PF22974"/>
    </source>
</evidence>
<reference evidence="3 4" key="1">
    <citation type="journal article" date="2015" name="BMC Genomics">
        <title>Insights from the genome of Ophiocordyceps polyrhachis-furcata to pathogenicity and host specificity in insect fungi.</title>
        <authorList>
            <person name="Wichadakul D."/>
            <person name="Kobmoo N."/>
            <person name="Ingsriswang S."/>
            <person name="Tangphatsornruang S."/>
            <person name="Chantasingh D."/>
            <person name="Luangsa-ard J.J."/>
            <person name="Eurwilaichitr L."/>
        </authorList>
    </citation>
    <scope>NUCLEOTIDE SEQUENCE [LARGE SCALE GENOMIC DNA]</scope>
    <source>
        <strain evidence="3 4">BCC 54312</strain>
    </source>
</reference>
<protein>
    <recommendedName>
        <fullName evidence="2">DUF7029 domain-containing protein</fullName>
    </recommendedName>
</protein>
<dbReference type="AlphaFoldDB" id="A0A367L8V1"/>
<feature type="region of interest" description="Disordered" evidence="1">
    <location>
        <begin position="199"/>
        <end position="220"/>
    </location>
</feature>
<proteinExistence type="predicted"/>
<organism evidence="3 4">
    <name type="scientific">Ophiocordyceps polyrhachis-furcata BCC 54312</name>
    <dbReference type="NCBI Taxonomy" id="1330021"/>
    <lineage>
        <taxon>Eukaryota</taxon>
        <taxon>Fungi</taxon>
        <taxon>Dikarya</taxon>
        <taxon>Ascomycota</taxon>
        <taxon>Pezizomycotina</taxon>
        <taxon>Sordariomycetes</taxon>
        <taxon>Hypocreomycetidae</taxon>
        <taxon>Hypocreales</taxon>
        <taxon>Ophiocordycipitaceae</taxon>
        <taxon>Ophiocordyceps</taxon>
    </lineage>
</organism>
<keyword evidence="4" id="KW-1185">Reference proteome</keyword>
<feature type="region of interest" description="Disordered" evidence="1">
    <location>
        <begin position="109"/>
        <end position="129"/>
    </location>
</feature>